<gene>
    <name evidence="2" type="ORF">RMS29_27040</name>
</gene>
<organism evidence="2 3">
    <name type="scientific">Agrobacterium rosae</name>
    <dbReference type="NCBI Taxonomy" id="1972867"/>
    <lineage>
        <taxon>Bacteria</taxon>
        <taxon>Pseudomonadati</taxon>
        <taxon>Pseudomonadota</taxon>
        <taxon>Alphaproteobacteria</taxon>
        <taxon>Hyphomicrobiales</taxon>
        <taxon>Rhizobiaceae</taxon>
        <taxon>Rhizobium/Agrobacterium group</taxon>
        <taxon>Agrobacterium</taxon>
    </lineage>
</organism>
<evidence type="ECO:0000256" key="1">
    <source>
        <dbReference type="SAM" id="MobiDB-lite"/>
    </source>
</evidence>
<feature type="compositionally biased region" description="Low complexity" evidence="1">
    <location>
        <begin position="119"/>
        <end position="138"/>
    </location>
</feature>
<reference evidence="2" key="1">
    <citation type="journal article" date="2023" name="Phytobiomes J">
        <title>Deciphering the key players within the bacterial microbiota associated with aerial crown gall tumors on rhododendron: Insights into the gallobiome.</title>
        <authorList>
            <person name="Kuzmanovic N."/>
            <person name="Nesme J."/>
            <person name="Wolf J."/>
            <person name="Neumann-Schaal M."/>
            <person name="Petersen J."/>
            <person name="Fernandez-Gnecco G."/>
            <person name="Sproeer C."/>
            <person name="Bunk B."/>
            <person name="Overmann J."/>
            <person name="Sorensen S.J."/>
            <person name="Idczak E."/>
            <person name="Smalla K."/>
        </authorList>
    </citation>
    <scope>NUCLEOTIDE SEQUENCE [LARGE SCALE GENOMIC DNA]</scope>
    <source>
        <strain evidence="2">Rho-14.1</strain>
    </source>
</reference>
<evidence type="ECO:0000313" key="2">
    <source>
        <dbReference type="EMBL" id="MDX8332857.1"/>
    </source>
</evidence>
<name>A0ABU4W4Y3_9HYPH</name>
<keyword evidence="3" id="KW-1185">Reference proteome</keyword>
<sequence>MSSLHPTTRHILQTLSGFMGQNGDHCFPSIIEVAKRSGRDRGTVSDHIAKAEAAGWLRVDSKGWTGPQHARKSFIARWPDSMCADQVEGVYDDGSALAPDAGAGPDRCGAIPHQDEAQSSTYKTSPPTSPNNPSDKTSAGADGSVERKRIRAHFLKWLASYPNFEHYSDSEARKWWFKLSEDDRRDCIRLSPAYFQWMGKRKLPSPQHFLRDKAWTEVPAGSTARPELIEAKAFSPLWMLTRFSMLFQPPTGTIVLTIFDRNRTDKTQEEVRLQKLAVSGWPNVNAMMKAMKEKQPTACPTALEPLTAGFKSVKKDGDLYEAWSRLHARRGWPFFSFVPNYVPFPAIDLGVVDLDAAVEAAIAELETQISKV</sequence>
<feature type="region of interest" description="Disordered" evidence="1">
    <location>
        <begin position="95"/>
        <end position="144"/>
    </location>
</feature>
<evidence type="ECO:0000313" key="3">
    <source>
        <dbReference type="Proteomes" id="UP001277561"/>
    </source>
</evidence>
<dbReference type="EMBL" id="JAVRAD010000026">
    <property type="protein sequence ID" value="MDX8332857.1"/>
    <property type="molecule type" value="Genomic_DNA"/>
</dbReference>
<comment type="caution">
    <text evidence="2">The sequence shown here is derived from an EMBL/GenBank/DDBJ whole genome shotgun (WGS) entry which is preliminary data.</text>
</comment>
<proteinExistence type="predicted"/>
<dbReference type="RefSeq" id="WP_320188882.1">
    <property type="nucleotide sequence ID" value="NZ_CP192772.1"/>
</dbReference>
<protein>
    <submittedName>
        <fullName evidence="2">Helix-turn-helix domain-containing protein</fullName>
    </submittedName>
</protein>
<accession>A0ABU4W4Y3</accession>
<dbReference type="Proteomes" id="UP001277561">
    <property type="component" value="Unassembled WGS sequence"/>
</dbReference>
<dbReference type="Pfam" id="PF13730">
    <property type="entry name" value="HTH_36"/>
    <property type="match status" value="1"/>
</dbReference>